<dbReference type="Pfam" id="PF02317">
    <property type="entry name" value="Octopine_DH"/>
    <property type="match status" value="1"/>
</dbReference>
<evidence type="ECO:0000313" key="2">
    <source>
        <dbReference type="EMBL" id="TET27583.1"/>
    </source>
</evidence>
<dbReference type="PANTHER" id="PTHR38015:SF1">
    <property type="entry name" value="OPINE DEHYDROGENASE DOMAIN-CONTAINING PROTEIN"/>
    <property type="match status" value="1"/>
</dbReference>
<dbReference type="AlphaFoldDB" id="A0A523TBE0"/>
<dbReference type="InterPro" id="IPR013328">
    <property type="entry name" value="6PGD_dom2"/>
</dbReference>
<dbReference type="InterPro" id="IPR008927">
    <property type="entry name" value="6-PGluconate_DH-like_C_sf"/>
</dbReference>
<dbReference type="SUPFAM" id="SSF48179">
    <property type="entry name" value="6-phosphogluconate dehydrogenase C-terminal domain-like"/>
    <property type="match status" value="1"/>
</dbReference>
<sequence>MVNFVKNNNYSKDWKRITICGGGNGAHALMALLAENSNCQLTLYLPLEQEFQHFEAVKNRRIPFRLIFKDKEFSVTMNRLHITSNPKEAAADLIILVVPAFTHEDILNALAPYLRSGTVLAALPARGGFEFQAVEILRQHKKEEVVIAGFQTLPWACRIKEYAKCVEIYGQKKRVGVASLPCHHVDSISMAFNKFLKLEFLPYNNMLELTLNNQGQIIHPGIMYGAFSDKLSRFYRRDEVPLFYRSVDENSAGLLEAMSQEILKVKKIIEDNSSLKLEGVISTSQWMVESYAEDIKDKSTLSKMFRTNLSYQTLRVPVKPVDGLYQIDVKSRYLTEDIPYGLLVSKAIAELADVPTPTIDEVIQRASKWVGVQYLINGKLKGKDLVKTRIPQNFGLKSLKAITEMVTKDHPY</sequence>
<dbReference type="Gene3D" id="1.10.1040.10">
    <property type="entry name" value="N-(1-d-carboxylethyl)-l-norvaline Dehydrogenase, domain 2"/>
    <property type="match status" value="1"/>
</dbReference>
<dbReference type="InterPro" id="IPR003421">
    <property type="entry name" value="Opine_DH"/>
</dbReference>
<evidence type="ECO:0000313" key="3">
    <source>
        <dbReference type="Proteomes" id="UP000316517"/>
    </source>
</evidence>
<proteinExistence type="predicted"/>
<dbReference type="GO" id="GO:0016491">
    <property type="term" value="F:oxidoreductase activity"/>
    <property type="evidence" value="ECO:0007669"/>
    <property type="project" value="InterPro"/>
</dbReference>
<accession>A0A523TBE0</accession>
<gene>
    <name evidence="2" type="ORF">E3J68_03980</name>
</gene>
<dbReference type="Proteomes" id="UP000316517">
    <property type="component" value="Unassembled WGS sequence"/>
</dbReference>
<feature type="domain" description="Opine dehydrogenase" evidence="1">
    <location>
        <begin position="203"/>
        <end position="368"/>
    </location>
</feature>
<dbReference type="SUPFAM" id="SSF51735">
    <property type="entry name" value="NAD(P)-binding Rossmann-fold domains"/>
    <property type="match status" value="1"/>
</dbReference>
<dbReference type="EMBL" id="SOJT01000178">
    <property type="protein sequence ID" value="TET27583.1"/>
    <property type="molecule type" value="Genomic_DNA"/>
</dbReference>
<dbReference type="InterPro" id="IPR036291">
    <property type="entry name" value="NAD(P)-bd_dom_sf"/>
</dbReference>
<organism evidence="2 3">
    <name type="scientific">Aerophobetes bacterium</name>
    <dbReference type="NCBI Taxonomy" id="2030807"/>
    <lineage>
        <taxon>Bacteria</taxon>
        <taxon>Candidatus Aerophobota</taxon>
    </lineage>
</organism>
<comment type="caution">
    <text evidence="2">The sequence shown here is derived from an EMBL/GenBank/DDBJ whole genome shotgun (WGS) entry which is preliminary data.</text>
</comment>
<reference evidence="2 3" key="1">
    <citation type="submission" date="2019-03" db="EMBL/GenBank/DDBJ databases">
        <title>Metabolic potential of uncultured bacteria and archaea associated with petroleum seepage in deep-sea sediments.</title>
        <authorList>
            <person name="Dong X."/>
            <person name="Hubert C."/>
        </authorList>
    </citation>
    <scope>NUCLEOTIDE SEQUENCE [LARGE SCALE GENOMIC DNA]</scope>
    <source>
        <strain evidence="2">E44_bin3</strain>
    </source>
</reference>
<dbReference type="PANTHER" id="PTHR38015">
    <property type="entry name" value="BLR6086 PROTEIN"/>
    <property type="match status" value="1"/>
</dbReference>
<name>A0A523TBE0_UNCAE</name>
<evidence type="ECO:0000259" key="1">
    <source>
        <dbReference type="Pfam" id="PF02317"/>
    </source>
</evidence>
<protein>
    <recommendedName>
        <fullName evidence="1">Opine dehydrogenase domain-containing protein</fullName>
    </recommendedName>
</protein>
<dbReference type="Gene3D" id="3.40.50.720">
    <property type="entry name" value="NAD(P)-binding Rossmann-like Domain"/>
    <property type="match status" value="1"/>
</dbReference>
<dbReference type="InterPro" id="IPR051729">
    <property type="entry name" value="Opine/Lysopine_DH"/>
</dbReference>